<comment type="catalytic activity">
    <reaction evidence="8">
        <text>inosine + phosphate = alpha-D-ribose 1-phosphate + hypoxanthine</text>
        <dbReference type="Rhea" id="RHEA:27646"/>
        <dbReference type="ChEBI" id="CHEBI:17368"/>
        <dbReference type="ChEBI" id="CHEBI:17596"/>
        <dbReference type="ChEBI" id="CHEBI:43474"/>
        <dbReference type="ChEBI" id="CHEBI:57720"/>
        <dbReference type="EC" id="2.4.2.1"/>
    </reaction>
</comment>
<dbReference type="CDD" id="cd09009">
    <property type="entry name" value="PNP-EcPNPII_like"/>
    <property type="match status" value="1"/>
</dbReference>
<evidence type="ECO:0000256" key="14">
    <source>
        <dbReference type="ARBA" id="ARBA00054498"/>
    </source>
</evidence>
<feature type="compositionally biased region" description="Polar residues" evidence="15">
    <location>
        <begin position="1"/>
        <end position="15"/>
    </location>
</feature>
<comment type="similarity">
    <text evidence="2">Belongs to the PNP/MTAP phosphorylase family.</text>
</comment>
<dbReference type="PANTHER" id="PTHR11904">
    <property type="entry name" value="METHYLTHIOADENOSINE/PURINE NUCLEOSIDE PHOSPHORYLASE"/>
    <property type="match status" value="1"/>
</dbReference>
<dbReference type="Gene3D" id="3.60.10.10">
    <property type="entry name" value="Endonuclease/exonuclease/phosphatase"/>
    <property type="match status" value="1"/>
</dbReference>
<dbReference type="InterPro" id="IPR000845">
    <property type="entry name" value="Nucleoside_phosphorylase_d"/>
</dbReference>
<dbReference type="Pfam" id="PF03372">
    <property type="entry name" value="Exo_endo_phos"/>
    <property type="match status" value="1"/>
</dbReference>
<comment type="pathway">
    <text evidence="1">Purine metabolism; purine nucleoside salvage.</text>
</comment>
<proteinExistence type="inferred from homology"/>
<dbReference type="InterPro" id="IPR036691">
    <property type="entry name" value="Endo/exonu/phosph_ase_sf"/>
</dbReference>
<evidence type="ECO:0000256" key="4">
    <source>
        <dbReference type="ARBA" id="ARBA00013834"/>
    </source>
</evidence>
<feature type="domain" description="Endonuclease/exonuclease/phosphatase" evidence="17">
    <location>
        <begin position="75"/>
        <end position="212"/>
    </location>
</feature>
<feature type="domain" description="Nucleoside phosphorylase" evidence="16">
    <location>
        <begin position="259"/>
        <end position="513"/>
    </location>
</feature>
<keyword evidence="6" id="KW-0808">Transferase</keyword>
<dbReference type="GO" id="GO:0005737">
    <property type="term" value="C:cytoplasm"/>
    <property type="evidence" value="ECO:0007669"/>
    <property type="project" value="TreeGrafter"/>
</dbReference>
<evidence type="ECO:0000259" key="17">
    <source>
        <dbReference type="Pfam" id="PF03372"/>
    </source>
</evidence>
<dbReference type="SUPFAM" id="SSF53167">
    <property type="entry name" value="Purine and uridine phosphorylases"/>
    <property type="match status" value="1"/>
</dbReference>
<sequence length="524" mass="59069">MSTHSKCDQSTQTEALTNPSQNQTTQSQSITKSKLTQTRPARLSYKQLYERQVSVEEGQSDSTNQCRNPKQLTVLTWNIDGLDPKDLRERIPGLLLHLGRYRADVVLLQELVVPYLTILKEIMTDYEFLTGSDAGYFTGILLRKCRMELVQSNIVKYPSTEMTRNLLIAESMKASSQERLNQLRRVWKRMREAPDSQTVIFGGDTNIRDWEIKKLGGPPDGITDVWEMLGEPEDCNCCSFDECKIATEWLLSRTRHRPKIAVICGSGLSFLAESISNKQAFRYEDIPNFPVSTVPGHDGQLVFGHIKDKSCVFMQGRFHLYEGYSLCKVTLPVRIFKLMGVEMIIVTNASGGLCQDFKVGDIMIIKDHINLPGFAGQHPLCGPNDERFGIRFPCMSDAYSKELRKLALDISTELGYTDFVKEGVYCMVSGPNFETVAEARMLHILGSDSVGMSTIPEVTVAKHCGLQVLGLSLITNKVSLDYNTEEKVNHEEVLQISKMRAEMLQNVLNNFIARSHQLEPTNNC</sequence>
<evidence type="ECO:0000256" key="1">
    <source>
        <dbReference type="ARBA" id="ARBA00005058"/>
    </source>
</evidence>
<accession>A0A556V921</accession>
<dbReference type="GO" id="GO:0006166">
    <property type="term" value="P:purine ribonucleoside salvage"/>
    <property type="evidence" value="ECO:0007669"/>
    <property type="project" value="UniProtKB-KW"/>
</dbReference>
<keyword evidence="5" id="KW-0328">Glycosyltransferase</keyword>
<feature type="region of interest" description="Disordered" evidence="15">
    <location>
        <begin position="1"/>
        <end position="39"/>
    </location>
</feature>
<dbReference type="PANTHER" id="PTHR11904:SF24">
    <property type="entry name" value="PURINE NUCLEOSIDE PHOSPHORYLASE"/>
    <property type="match status" value="1"/>
</dbReference>
<evidence type="ECO:0000256" key="2">
    <source>
        <dbReference type="ARBA" id="ARBA00006751"/>
    </source>
</evidence>
<dbReference type="InterPro" id="IPR035994">
    <property type="entry name" value="Nucleoside_phosphorylase_sf"/>
</dbReference>
<dbReference type="NCBIfam" id="TIGR01697">
    <property type="entry name" value="PNPH-PUNA-XAPA"/>
    <property type="match status" value="1"/>
</dbReference>
<evidence type="ECO:0000256" key="11">
    <source>
        <dbReference type="ARBA" id="ARBA00023970"/>
    </source>
</evidence>
<dbReference type="InterPro" id="IPR011270">
    <property type="entry name" value="Pur_Nuc_Pase_Ino/Guo-sp"/>
</dbReference>
<comment type="catalytic activity">
    <reaction evidence="11">
        <text>guanosine + phosphate = alpha-D-ribose 1-phosphate + guanine</text>
        <dbReference type="Rhea" id="RHEA:13233"/>
        <dbReference type="ChEBI" id="CHEBI:16235"/>
        <dbReference type="ChEBI" id="CHEBI:16750"/>
        <dbReference type="ChEBI" id="CHEBI:43474"/>
        <dbReference type="ChEBI" id="CHEBI:57720"/>
        <dbReference type="EC" id="2.4.2.1"/>
    </reaction>
</comment>
<dbReference type="OrthoDB" id="10261782at2759"/>
<gene>
    <name evidence="18" type="ORF">Baya_14394</name>
</gene>
<comment type="caution">
    <text evidence="18">The sequence shown here is derived from an EMBL/GenBank/DDBJ whole genome shotgun (WGS) entry which is preliminary data.</text>
</comment>
<dbReference type="EC" id="2.4.2.1" evidence="3"/>
<comment type="catalytic activity">
    <reaction evidence="10">
        <text>2'-deoxyinosine + phosphate = 2-deoxy-alpha-D-ribose 1-phosphate + hypoxanthine</text>
        <dbReference type="Rhea" id="RHEA:27750"/>
        <dbReference type="ChEBI" id="CHEBI:17368"/>
        <dbReference type="ChEBI" id="CHEBI:28997"/>
        <dbReference type="ChEBI" id="CHEBI:43474"/>
        <dbReference type="ChEBI" id="CHEBI:57259"/>
        <dbReference type="EC" id="2.4.2.1"/>
    </reaction>
</comment>
<evidence type="ECO:0000256" key="10">
    <source>
        <dbReference type="ARBA" id="ARBA00023950"/>
    </source>
</evidence>
<evidence type="ECO:0000313" key="18">
    <source>
        <dbReference type="EMBL" id="TTA40567.1"/>
    </source>
</evidence>
<dbReference type="InterPro" id="IPR011268">
    <property type="entry name" value="Purine_phosphorylase"/>
</dbReference>
<protein>
    <recommendedName>
        <fullName evidence="4">Purine nucleoside phosphorylase</fullName>
        <ecNumber evidence="3">2.4.2.1</ecNumber>
    </recommendedName>
    <alternativeName>
        <fullName evidence="13">Inosine phosphorylase</fullName>
    </alternativeName>
    <alternativeName>
        <fullName evidence="12">Inosine-guanosine phosphorylase</fullName>
    </alternativeName>
</protein>
<evidence type="ECO:0000256" key="12">
    <source>
        <dbReference type="ARBA" id="ARBA00031036"/>
    </source>
</evidence>
<keyword evidence="7" id="KW-0660">Purine salvage</keyword>
<dbReference type="Gene3D" id="3.40.50.1580">
    <property type="entry name" value="Nucleoside phosphorylase domain"/>
    <property type="match status" value="1"/>
</dbReference>
<comment type="function">
    <text evidence="14">Catalyzes the phosphorolytic breakdown of the N-glycosidic bond in the beta-(deoxy)ribonucleoside molecules, with the formation of the corresponding free purine bases and pentose-1-phosphate. Preferentially acts on 6-oxopurine nucleosides including inosine and guanosine.</text>
</comment>
<evidence type="ECO:0000256" key="8">
    <source>
        <dbReference type="ARBA" id="ARBA00023918"/>
    </source>
</evidence>
<evidence type="ECO:0000256" key="6">
    <source>
        <dbReference type="ARBA" id="ARBA00022679"/>
    </source>
</evidence>
<keyword evidence="19" id="KW-1185">Reference proteome</keyword>
<dbReference type="EMBL" id="VCAZ01000161">
    <property type="protein sequence ID" value="TTA40567.1"/>
    <property type="molecule type" value="Genomic_DNA"/>
</dbReference>
<dbReference type="NCBIfam" id="TIGR01700">
    <property type="entry name" value="PNPH"/>
    <property type="match status" value="1"/>
</dbReference>
<dbReference type="InterPro" id="IPR005135">
    <property type="entry name" value="Endo/exonuclease/phosphatase"/>
</dbReference>
<dbReference type="Pfam" id="PF01048">
    <property type="entry name" value="PNP_UDP_1"/>
    <property type="match status" value="1"/>
</dbReference>
<reference evidence="18 19" key="1">
    <citation type="journal article" date="2019" name="Genome Biol. Evol.">
        <title>Whole-Genome Sequencing of the Giant Devil Catfish, Bagarius yarrelli.</title>
        <authorList>
            <person name="Jiang W."/>
            <person name="Lv Y."/>
            <person name="Cheng L."/>
            <person name="Yang K."/>
            <person name="Chao B."/>
            <person name="Wang X."/>
            <person name="Li Y."/>
            <person name="Pan X."/>
            <person name="You X."/>
            <person name="Zhang Y."/>
            <person name="Yang J."/>
            <person name="Li J."/>
            <person name="Zhang X."/>
            <person name="Liu S."/>
            <person name="Sun C."/>
            <person name="Yang J."/>
            <person name="Shi Q."/>
        </authorList>
    </citation>
    <scope>NUCLEOTIDE SEQUENCE [LARGE SCALE GENOMIC DNA]</scope>
    <source>
        <strain evidence="18">JWS20170419001</strain>
        <tissue evidence="18">Muscle</tissue>
    </source>
</reference>
<dbReference type="AlphaFoldDB" id="A0A556V921"/>
<evidence type="ECO:0000313" key="19">
    <source>
        <dbReference type="Proteomes" id="UP000319801"/>
    </source>
</evidence>
<dbReference type="NCBIfam" id="NF006054">
    <property type="entry name" value="PRK08202.1"/>
    <property type="match status" value="1"/>
</dbReference>
<evidence type="ECO:0000256" key="7">
    <source>
        <dbReference type="ARBA" id="ARBA00022726"/>
    </source>
</evidence>
<organism evidence="18 19">
    <name type="scientific">Bagarius yarrelli</name>
    <name type="common">Goonch</name>
    <name type="synonym">Bagrus yarrelli</name>
    <dbReference type="NCBI Taxonomy" id="175774"/>
    <lineage>
        <taxon>Eukaryota</taxon>
        <taxon>Metazoa</taxon>
        <taxon>Chordata</taxon>
        <taxon>Craniata</taxon>
        <taxon>Vertebrata</taxon>
        <taxon>Euteleostomi</taxon>
        <taxon>Actinopterygii</taxon>
        <taxon>Neopterygii</taxon>
        <taxon>Teleostei</taxon>
        <taxon>Ostariophysi</taxon>
        <taxon>Siluriformes</taxon>
        <taxon>Sisoridae</taxon>
        <taxon>Sisorinae</taxon>
        <taxon>Bagarius</taxon>
    </lineage>
</organism>
<dbReference type="FunFam" id="3.40.50.1580:FF:000004">
    <property type="entry name" value="Purine nucleoside phosphorylase"/>
    <property type="match status" value="1"/>
</dbReference>
<evidence type="ECO:0000256" key="9">
    <source>
        <dbReference type="ARBA" id="ARBA00023929"/>
    </source>
</evidence>
<dbReference type="UniPathway" id="UPA00606"/>
<evidence type="ECO:0000256" key="3">
    <source>
        <dbReference type="ARBA" id="ARBA00011886"/>
    </source>
</evidence>
<dbReference type="Proteomes" id="UP000319801">
    <property type="component" value="Unassembled WGS sequence"/>
</dbReference>
<dbReference type="SUPFAM" id="SSF56219">
    <property type="entry name" value="DNase I-like"/>
    <property type="match status" value="1"/>
</dbReference>
<name>A0A556V921_BAGYA</name>
<comment type="catalytic activity">
    <reaction evidence="9">
        <text>2'-deoxyguanosine + phosphate = 2-deoxy-alpha-D-ribose 1-phosphate + guanine</text>
        <dbReference type="Rhea" id="RHEA:27738"/>
        <dbReference type="ChEBI" id="CHEBI:16235"/>
        <dbReference type="ChEBI" id="CHEBI:17172"/>
        <dbReference type="ChEBI" id="CHEBI:43474"/>
        <dbReference type="ChEBI" id="CHEBI:57259"/>
        <dbReference type="EC" id="2.4.2.1"/>
    </reaction>
</comment>
<evidence type="ECO:0000256" key="5">
    <source>
        <dbReference type="ARBA" id="ARBA00022676"/>
    </source>
</evidence>
<evidence type="ECO:0000256" key="15">
    <source>
        <dbReference type="SAM" id="MobiDB-lite"/>
    </source>
</evidence>
<evidence type="ECO:0000256" key="13">
    <source>
        <dbReference type="ARBA" id="ARBA00033072"/>
    </source>
</evidence>
<feature type="compositionally biased region" description="Low complexity" evidence="15">
    <location>
        <begin position="16"/>
        <end position="38"/>
    </location>
</feature>
<evidence type="ECO:0000259" key="16">
    <source>
        <dbReference type="Pfam" id="PF01048"/>
    </source>
</evidence>
<dbReference type="GO" id="GO:0004731">
    <property type="term" value="F:purine-nucleoside phosphorylase activity"/>
    <property type="evidence" value="ECO:0007669"/>
    <property type="project" value="UniProtKB-EC"/>
</dbReference>